<dbReference type="GO" id="GO:0006508">
    <property type="term" value="P:proteolysis"/>
    <property type="evidence" value="ECO:0007669"/>
    <property type="project" value="InterPro"/>
</dbReference>
<evidence type="ECO:0000313" key="3">
    <source>
        <dbReference type="Proteomes" id="UP000007800"/>
    </source>
</evidence>
<feature type="non-terminal residue" evidence="2">
    <location>
        <position position="457"/>
    </location>
</feature>
<dbReference type="InParanoid" id="C5M1N9"/>
<dbReference type="OrthoDB" id="10340373at2759"/>
<name>C5M1N9_PERM5</name>
<feature type="compositionally biased region" description="Polar residues" evidence="1">
    <location>
        <begin position="279"/>
        <end position="298"/>
    </location>
</feature>
<dbReference type="AlphaFoldDB" id="C5M1N9"/>
<sequence length="457" mass="51533">MPEHAPRLTSPPWPSYDDDAQKKEYEYHGSNNWSADDSWKKTTTPDEVGQVVKDVNWTTPVLGHPWEGQDDITSLTEFHAKLIRSTGFTWSDPRWRYFLLRHNLSIDLQRLLDCHEEDSPVDPSQFRDPYSAHSDYWSTLTEGAWNFLGGIYNGSDGDQLEDRWTSLWLEKGTTFLKFWSRFESLSREVARSRKVPRLSEQELRCRMYQAVPTKCKSYLDERGYRQPGVMSYKQLTEATMAWCGVHWDHHKHSSIHAITAQSETYPVANPPYDSKPYPGNTSTSVGPTGATWSSSATNRPRVKRQRDDSTILQHPLNKVIIESKCGRCLSSDGHTAATCCGSVQHERCLFCGLVHVPTLYCPRDYDTFGKECMRCGKKNHSAWCCKAASPSVVAAVTLNDSGNHDNAISVRLNKSSHAFQALLDSGAQACVITMEALTKVPEFNLTPTTVSLITADG</sequence>
<gene>
    <name evidence="2" type="ORF">Pmar_PMAR022174</name>
</gene>
<evidence type="ECO:0000313" key="2">
    <source>
        <dbReference type="EMBL" id="EEQ97103.1"/>
    </source>
</evidence>
<dbReference type="GO" id="GO:0004190">
    <property type="term" value="F:aspartic-type endopeptidase activity"/>
    <property type="evidence" value="ECO:0007669"/>
    <property type="project" value="InterPro"/>
</dbReference>
<accession>C5M1N9</accession>
<reference evidence="2 3" key="1">
    <citation type="submission" date="2008-07" db="EMBL/GenBank/DDBJ databases">
        <authorList>
            <person name="El-Sayed N."/>
            <person name="Caler E."/>
            <person name="Inman J."/>
            <person name="Amedeo P."/>
            <person name="Hass B."/>
            <person name="Wortman J."/>
        </authorList>
    </citation>
    <scope>NUCLEOTIDE SEQUENCE [LARGE SCALE GENOMIC DNA]</scope>
    <source>
        <strain evidence="3">ATCC 50983 / TXsc</strain>
    </source>
</reference>
<proteinExistence type="predicted"/>
<dbReference type="OMA" id="DCHEEDS"/>
<organism evidence="3">
    <name type="scientific">Perkinsus marinus (strain ATCC 50983 / TXsc)</name>
    <dbReference type="NCBI Taxonomy" id="423536"/>
    <lineage>
        <taxon>Eukaryota</taxon>
        <taxon>Sar</taxon>
        <taxon>Alveolata</taxon>
        <taxon>Perkinsozoa</taxon>
        <taxon>Perkinsea</taxon>
        <taxon>Perkinsida</taxon>
        <taxon>Perkinsidae</taxon>
        <taxon>Perkinsus</taxon>
    </lineage>
</organism>
<dbReference type="RefSeq" id="XP_002764386.1">
    <property type="nucleotide sequence ID" value="XM_002764340.1"/>
</dbReference>
<feature type="region of interest" description="Disordered" evidence="1">
    <location>
        <begin position="1"/>
        <end position="43"/>
    </location>
</feature>
<feature type="region of interest" description="Disordered" evidence="1">
    <location>
        <begin position="277"/>
        <end position="308"/>
    </location>
</feature>
<protein>
    <submittedName>
        <fullName evidence="2">Uncharacterized protein</fullName>
    </submittedName>
</protein>
<dbReference type="InterPro" id="IPR001969">
    <property type="entry name" value="Aspartic_peptidase_AS"/>
</dbReference>
<dbReference type="GeneID" id="9053334"/>
<dbReference type="EMBL" id="GG687593">
    <property type="protein sequence ID" value="EEQ97103.1"/>
    <property type="molecule type" value="Genomic_DNA"/>
</dbReference>
<evidence type="ECO:0000256" key="1">
    <source>
        <dbReference type="SAM" id="MobiDB-lite"/>
    </source>
</evidence>
<dbReference type="Proteomes" id="UP000007800">
    <property type="component" value="Unassembled WGS sequence"/>
</dbReference>
<keyword evidence="3" id="KW-1185">Reference proteome</keyword>
<dbReference type="PROSITE" id="PS00141">
    <property type="entry name" value="ASP_PROTEASE"/>
    <property type="match status" value="1"/>
</dbReference>